<dbReference type="PANTHER" id="PTHR34408:SF1">
    <property type="entry name" value="GLYCOSYL HYDROLASE FAMILY 19 DOMAIN-CONTAINING PROTEIN HI_1415"/>
    <property type="match status" value="1"/>
</dbReference>
<accession>A0A3D8I554</accession>
<dbReference type="SMART" id="SM00287">
    <property type="entry name" value="SH3b"/>
    <property type="match status" value="2"/>
</dbReference>
<evidence type="ECO:0000259" key="3">
    <source>
        <dbReference type="PROSITE" id="PS51781"/>
    </source>
</evidence>
<dbReference type="InterPro" id="IPR052354">
    <property type="entry name" value="Cell_Wall_Dynamics_Protein"/>
</dbReference>
<feature type="domain" description="SH3b" evidence="3">
    <location>
        <begin position="231"/>
        <end position="294"/>
    </location>
</feature>
<reference evidence="4 5" key="1">
    <citation type="submission" date="2018-04" db="EMBL/GenBank/DDBJ databases">
        <title>Novel Campyloabacter and Helicobacter Species and Strains.</title>
        <authorList>
            <person name="Mannion A.J."/>
            <person name="Shen Z."/>
            <person name="Fox J.G."/>
        </authorList>
    </citation>
    <scope>NUCLEOTIDE SEQUENCE [LARGE SCALE GENOMIC DNA]</scope>
    <source>
        <strain evidence="4 5">MIT 98-6070</strain>
    </source>
</reference>
<keyword evidence="2" id="KW-0472">Membrane</keyword>
<evidence type="ECO:0000256" key="2">
    <source>
        <dbReference type="SAM" id="Phobius"/>
    </source>
</evidence>
<evidence type="ECO:0000256" key="1">
    <source>
        <dbReference type="SAM" id="MobiDB-lite"/>
    </source>
</evidence>
<keyword evidence="5" id="KW-1185">Reference proteome</keyword>
<protein>
    <submittedName>
        <fullName evidence="4">SH3 domain-containing protein</fullName>
    </submittedName>
</protein>
<keyword evidence="2" id="KW-1133">Transmembrane helix</keyword>
<dbReference type="InterPro" id="IPR003646">
    <property type="entry name" value="SH3-like_bac-type"/>
</dbReference>
<comment type="caution">
    <text evidence="4">The sequence shown here is derived from an EMBL/GenBank/DDBJ whole genome shotgun (WGS) entry which is preliminary data.</text>
</comment>
<keyword evidence="2" id="KW-0812">Transmembrane</keyword>
<proteinExistence type="predicted"/>
<dbReference type="Gene3D" id="2.30.30.40">
    <property type="entry name" value="SH3 Domains"/>
    <property type="match status" value="2"/>
</dbReference>
<gene>
    <name evidence="4" type="ORF">CQA63_03260</name>
</gene>
<name>A0A3D8I554_9HELI</name>
<feature type="transmembrane region" description="Helical" evidence="2">
    <location>
        <begin position="29"/>
        <end position="50"/>
    </location>
</feature>
<feature type="compositionally biased region" description="Polar residues" evidence="1">
    <location>
        <begin position="96"/>
        <end position="110"/>
    </location>
</feature>
<sequence>MRARGHTFHIILIYRFRGFILNIRTFFKIYSLPFFIVVCALAIYGALIMFMEQKDLIISRPDAQDIATLEHIAHLNTKSKLDNPPALEEPSRELPDNTQTLPPQNEQNSGENDKENKDIQSQIPLETNLPHGVKDIDDNPNPPYIEPTPEVIEPIIAPAKELKAIYAYAKYHINIRKTPSAQAQILARANTGEVLEVLDWQSEWSKIKNHAGIEGYVASHLIDKAEDGDKGEIYVVLSNALNVRTKPDKQAPLLTRLAYNARVIVLQIQDEWAKILLPNKEYGYISIHFIAKEK</sequence>
<dbReference type="EMBL" id="NXLR01000004">
    <property type="protein sequence ID" value="RDU60247.1"/>
    <property type="molecule type" value="Genomic_DNA"/>
</dbReference>
<dbReference type="AlphaFoldDB" id="A0A3D8I554"/>
<dbReference type="PROSITE" id="PS51781">
    <property type="entry name" value="SH3B"/>
    <property type="match status" value="1"/>
</dbReference>
<dbReference type="Proteomes" id="UP000256599">
    <property type="component" value="Unassembled WGS sequence"/>
</dbReference>
<feature type="region of interest" description="Disordered" evidence="1">
    <location>
        <begin position="80"/>
        <end position="117"/>
    </location>
</feature>
<dbReference type="PANTHER" id="PTHR34408">
    <property type="entry name" value="FAMILY PROTEIN, PUTATIVE-RELATED"/>
    <property type="match status" value="1"/>
</dbReference>
<evidence type="ECO:0000313" key="5">
    <source>
        <dbReference type="Proteomes" id="UP000256599"/>
    </source>
</evidence>
<organism evidence="4 5">
    <name type="scientific">Helicobacter marmotae</name>
    <dbReference type="NCBI Taxonomy" id="152490"/>
    <lineage>
        <taxon>Bacteria</taxon>
        <taxon>Pseudomonadati</taxon>
        <taxon>Campylobacterota</taxon>
        <taxon>Epsilonproteobacteria</taxon>
        <taxon>Campylobacterales</taxon>
        <taxon>Helicobacteraceae</taxon>
        <taxon>Helicobacter</taxon>
    </lineage>
</organism>
<dbReference type="Pfam" id="PF08239">
    <property type="entry name" value="SH3_3"/>
    <property type="match status" value="2"/>
</dbReference>
<evidence type="ECO:0000313" key="4">
    <source>
        <dbReference type="EMBL" id="RDU60247.1"/>
    </source>
</evidence>